<feature type="domain" description="DUF64370" evidence="2">
    <location>
        <begin position="47"/>
        <end position="122"/>
    </location>
</feature>
<dbReference type="Pfam" id="PF20031">
    <property type="entry name" value="DUF6437"/>
    <property type="match status" value="1"/>
</dbReference>
<evidence type="ECO:0000256" key="1">
    <source>
        <dbReference type="SAM" id="MobiDB-lite"/>
    </source>
</evidence>
<organism evidence="3 4">
    <name type="scientific">Sphingobium chungbukense</name>
    <dbReference type="NCBI Taxonomy" id="56193"/>
    <lineage>
        <taxon>Bacteria</taxon>
        <taxon>Pseudomonadati</taxon>
        <taxon>Pseudomonadota</taxon>
        <taxon>Alphaproteobacteria</taxon>
        <taxon>Sphingomonadales</taxon>
        <taxon>Sphingomonadaceae</taxon>
        <taxon>Sphingobium</taxon>
    </lineage>
</organism>
<comment type="caution">
    <text evidence="3">The sequence shown here is derived from an EMBL/GenBank/DDBJ whole genome shotgun (WGS) entry which is preliminary data.</text>
</comment>
<name>A0A0M3AI34_9SPHN</name>
<sequence>MVFLRERPLQRLRRSETPAPQTIFLHAPAVPRSGAEGTNGLQEGSTMARSKPTARDALRKLREQRAQLENEEARLREEAATELGKLLIECGAETIEPAQLRQIVRGAMALGIEETLKRIAPA</sequence>
<dbReference type="PATRIC" id="fig|56193.3.peg.5218"/>
<feature type="region of interest" description="Disordered" evidence="1">
    <location>
        <begin position="1"/>
        <end position="55"/>
    </location>
</feature>
<dbReference type="EMBL" id="LBIC01000019">
    <property type="protein sequence ID" value="KKW89658.1"/>
    <property type="molecule type" value="Genomic_DNA"/>
</dbReference>
<feature type="compositionally biased region" description="Basic and acidic residues" evidence="1">
    <location>
        <begin position="1"/>
        <end position="16"/>
    </location>
</feature>
<dbReference type="InterPro" id="IPR045496">
    <property type="entry name" value="DUF6437"/>
</dbReference>
<accession>A0A0M3AI34</accession>
<evidence type="ECO:0000259" key="2">
    <source>
        <dbReference type="Pfam" id="PF20031"/>
    </source>
</evidence>
<feature type="compositionally biased region" description="Polar residues" evidence="1">
    <location>
        <begin position="39"/>
        <end position="48"/>
    </location>
</feature>
<protein>
    <recommendedName>
        <fullName evidence="2">DUF64370 domain-containing protein</fullName>
    </recommendedName>
</protein>
<reference evidence="3 4" key="1">
    <citation type="submission" date="2015-04" db="EMBL/GenBank/DDBJ databases">
        <title>Genome sequence of aromatic hydrocarbons-degrading Sphingobium chungbukense DJ77.</title>
        <authorList>
            <person name="Kim Y.-C."/>
            <person name="Chae J.-C."/>
        </authorList>
    </citation>
    <scope>NUCLEOTIDE SEQUENCE [LARGE SCALE GENOMIC DNA]</scope>
    <source>
        <strain evidence="3 4">DJ77</strain>
    </source>
</reference>
<proteinExistence type="predicted"/>
<dbReference type="AlphaFoldDB" id="A0A0M3AI34"/>
<keyword evidence="4" id="KW-1185">Reference proteome</keyword>
<dbReference type="Proteomes" id="UP000033874">
    <property type="component" value="Unassembled WGS sequence"/>
</dbReference>
<evidence type="ECO:0000313" key="3">
    <source>
        <dbReference type="EMBL" id="KKW89658.1"/>
    </source>
</evidence>
<gene>
    <name evidence="3" type="ORF">YP76_24740</name>
</gene>
<evidence type="ECO:0000313" key="4">
    <source>
        <dbReference type="Proteomes" id="UP000033874"/>
    </source>
</evidence>